<dbReference type="AlphaFoldDB" id="A0A8E0S522"/>
<accession>A0A8E0S522</accession>
<keyword evidence="3" id="KW-1185">Reference proteome</keyword>
<protein>
    <submittedName>
        <fullName evidence="2">Uncharacterized protein</fullName>
    </submittedName>
</protein>
<evidence type="ECO:0000313" key="3">
    <source>
        <dbReference type="Proteomes" id="UP000728185"/>
    </source>
</evidence>
<gene>
    <name evidence="2" type="ORF">FBUS_01949</name>
</gene>
<comment type="caution">
    <text evidence="2">The sequence shown here is derived from an EMBL/GenBank/DDBJ whole genome shotgun (WGS) entry which is preliminary data.</text>
</comment>
<name>A0A8E0S522_9TREM</name>
<feature type="non-terminal residue" evidence="2">
    <location>
        <position position="1"/>
    </location>
</feature>
<proteinExistence type="predicted"/>
<evidence type="ECO:0000256" key="1">
    <source>
        <dbReference type="SAM" id="MobiDB-lite"/>
    </source>
</evidence>
<dbReference type="OrthoDB" id="10044187at2759"/>
<reference evidence="2" key="1">
    <citation type="submission" date="2019-05" db="EMBL/GenBank/DDBJ databases">
        <title>Annotation for the trematode Fasciolopsis buski.</title>
        <authorList>
            <person name="Choi Y.-J."/>
        </authorList>
    </citation>
    <scope>NUCLEOTIDE SEQUENCE</scope>
    <source>
        <strain evidence="2">HT</strain>
        <tissue evidence="2">Whole worm</tissue>
    </source>
</reference>
<dbReference type="Proteomes" id="UP000728185">
    <property type="component" value="Unassembled WGS sequence"/>
</dbReference>
<evidence type="ECO:0000313" key="2">
    <source>
        <dbReference type="EMBL" id="KAA0196396.1"/>
    </source>
</evidence>
<feature type="region of interest" description="Disordered" evidence="1">
    <location>
        <begin position="184"/>
        <end position="204"/>
    </location>
</feature>
<dbReference type="EMBL" id="LUCM01003052">
    <property type="protein sequence ID" value="KAA0196396.1"/>
    <property type="molecule type" value="Genomic_DNA"/>
</dbReference>
<organism evidence="2 3">
    <name type="scientific">Fasciolopsis buskii</name>
    <dbReference type="NCBI Taxonomy" id="27845"/>
    <lineage>
        <taxon>Eukaryota</taxon>
        <taxon>Metazoa</taxon>
        <taxon>Spiralia</taxon>
        <taxon>Lophotrochozoa</taxon>
        <taxon>Platyhelminthes</taxon>
        <taxon>Trematoda</taxon>
        <taxon>Digenea</taxon>
        <taxon>Plagiorchiida</taxon>
        <taxon>Echinostomata</taxon>
        <taxon>Echinostomatoidea</taxon>
        <taxon>Fasciolidae</taxon>
        <taxon>Fasciolopsis</taxon>
    </lineage>
</organism>
<sequence>LSFVTSSVHNTVLPIALRRAVESASRATANLTRMNELLKSALFNKLQLDYAQKQRANLEMGVDAITILEDTVPVLSPIRPVNSQRISRLERPPSTGFEFPTTSAQRSLEVLFPSHSSNFPRVDNLVDDSSPTTVEVRQRTIDLTRRVLSTRSADFDGFHSELLFPDVTQSGVPEETHNRPVCENLPEFDSDGKLLPDIAPSDSN</sequence>